<dbReference type="InterPro" id="IPR024516">
    <property type="entry name" value="Mce_C"/>
</dbReference>
<accession>A0A076N5S8</accession>
<dbReference type="Pfam" id="PF02470">
    <property type="entry name" value="MlaD"/>
    <property type="match status" value="1"/>
</dbReference>
<dbReference type="Proteomes" id="UP000062973">
    <property type="component" value="Chromosome"/>
</dbReference>
<organism evidence="3 4">
    <name type="scientific">Amycolatopsis methanolica 239</name>
    <dbReference type="NCBI Taxonomy" id="1068978"/>
    <lineage>
        <taxon>Bacteria</taxon>
        <taxon>Bacillati</taxon>
        <taxon>Actinomycetota</taxon>
        <taxon>Actinomycetes</taxon>
        <taxon>Pseudonocardiales</taxon>
        <taxon>Pseudonocardiaceae</taxon>
        <taxon>Amycolatopsis</taxon>
        <taxon>Amycolatopsis methanolica group</taxon>
    </lineage>
</organism>
<dbReference type="InterPro" id="IPR052336">
    <property type="entry name" value="MlaD_Phospholipid_Transporter"/>
</dbReference>
<dbReference type="EMBL" id="CP009110">
    <property type="protein sequence ID" value="AIJ26170.1"/>
    <property type="molecule type" value="Genomic_DNA"/>
</dbReference>
<evidence type="ECO:0000313" key="3">
    <source>
        <dbReference type="EMBL" id="AIJ26170.1"/>
    </source>
</evidence>
<dbReference type="eggNOG" id="COG1463">
    <property type="taxonomic scope" value="Bacteria"/>
</dbReference>
<dbReference type="AlphaFoldDB" id="A0A076N5S8"/>
<dbReference type="OrthoDB" id="4516955at2"/>
<dbReference type="InterPro" id="IPR003399">
    <property type="entry name" value="Mce/MlaD"/>
</dbReference>
<dbReference type="Pfam" id="PF11887">
    <property type="entry name" value="Mce4_CUP1"/>
    <property type="match status" value="1"/>
</dbReference>
<gene>
    <name evidence="3" type="primary">mce4D</name>
    <name evidence="3" type="ORF">AMETH_6078</name>
</gene>
<dbReference type="HOGENOM" id="CLU_044068_0_1_11"/>
<evidence type="ECO:0000259" key="2">
    <source>
        <dbReference type="Pfam" id="PF11887"/>
    </source>
</evidence>
<feature type="domain" description="Mammalian cell entry C-terminal" evidence="2">
    <location>
        <begin position="114"/>
        <end position="287"/>
    </location>
</feature>
<evidence type="ECO:0000259" key="1">
    <source>
        <dbReference type="Pfam" id="PF02470"/>
    </source>
</evidence>
<feature type="domain" description="Mce/MlaD" evidence="1">
    <location>
        <begin position="34"/>
        <end position="108"/>
    </location>
</feature>
<dbReference type="STRING" id="1068978.AMETH_6078"/>
<dbReference type="NCBIfam" id="TIGR00996">
    <property type="entry name" value="Mtu_fam_mce"/>
    <property type="match status" value="1"/>
</dbReference>
<dbReference type="KEGG" id="amq:AMETH_6078"/>
<dbReference type="PANTHER" id="PTHR33371:SF4">
    <property type="entry name" value="INTERMEMBRANE PHOSPHOLIPID TRANSPORT SYSTEM BINDING PROTEIN MLAD"/>
    <property type="match status" value="1"/>
</dbReference>
<evidence type="ECO:0000313" key="4">
    <source>
        <dbReference type="Proteomes" id="UP000062973"/>
    </source>
</evidence>
<name>A0A076N5S8_AMYME</name>
<protein>
    <submittedName>
        <fullName evidence="3">Virulence factor Mce family protein</fullName>
    </submittedName>
</protein>
<dbReference type="PATRIC" id="fig|1068978.7.peg.6530"/>
<dbReference type="PANTHER" id="PTHR33371">
    <property type="entry name" value="INTERMEMBRANE PHOSPHOLIPID TRANSPORT SYSTEM BINDING PROTEIN MLAD-RELATED"/>
    <property type="match status" value="1"/>
</dbReference>
<proteinExistence type="predicted"/>
<keyword evidence="4" id="KW-1185">Reference proteome</keyword>
<dbReference type="InterPro" id="IPR005693">
    <property type="entry name" value="Mce"/>
</dbReference>
<reference evidence="3 4" key="1">
    <citation type="submission" date="2014-07" db="EMBL/GenBank/DDBJ databases">
        <title>Whole Genome Sequence of the Amycolatopsis methanolica 239.</title>
        <authorList>
            <person name="Tang B."/>
        </authorList>
    </citation>
    <scope>NUCLEOTIDE SEQUENCE [LARGE SCALE GENOMIC DNA]</scope>
    <source>
        <strain evidence="3 4">239</strain>
    </source>
</reference>
<dbReference type="RefSeq" id="WP_017985008.1">
    <property type="nucleotide sequence ID" value="NZ_AQUL01000001.1"/>
</dbReference>
<sequence length="390" mass="40019">MSIPTKAVRRLSIVLVLTLVAAGGAWWITSRSAGTKVTALFSQGIGVFEGGDVRILGVKAGTIDSVTPEGEQVRVELTIDPGIDVPADAGAVVVPPSLVADRYVQLTPVYTGGPKIADGAVIPMARTATPVEVDELYRSLDQVTTALGPKGANADGSLSALLDVGARNLAGNGAAINETITKLAGLTATLSDNRGDLFSTVDNLRKFTETLATSDGQLRDLSGQLADVSAFLAGERQNLTQALGELATALDSVRTFVADNRGRIKSNVDNLAAVTQVLVDQRGALAESLDVAPLTLGNLANAYNASSGTLDIRANPNELSTPPIVTICGLLRRGTPTQLPQALADTCDKLAPVLNGAVPLPSAAQIVGGLQSGNLPPLPLLSPTQSGGGR</sequence>
<dbReference type="GO" id="GO:0005576">
    <property type="term" value="C:extracellular region"/>
    <property type="evidence" value="ECO:0007669"/>
    <property type="project" value="TreeGrafter"/>
</dbReference>